<dbReference type="RefSeq" id="WP_053380067.1">
    <property type="nucleotide sequence ID" value="NZ_CP011801.1"/>
</dbReference>
<protein>
    <recommendedName>
        <fullName evidence="3">Class I SAM-dependent methyltransferase</fullName>
    </recommendedName>
</protein>
<gene>
    <name evidence="1" type="ORF">NITMOv2_2565</name>
</gene>
<dbReference type="KEGG" id="nmv:NITMOv2_2565"/>
<evidence type="ECO:0000313" key="2">
    <source>
        <dbReference type="Proteomes" id="UP000069205"/>
    </source>
</evidence>
<dbReference type="CDD" id="cd02440">
    <property type="entry name" value="AdoMet_MTases"/>
    <property type="match status" value="1"/>
</dbReference>
<dbReference type="InterPro" id="IPR029063">
    <property type="entry name" value="SAM-dependent_MTases_sf"/>
</dbReference>
<evidence type="ECO:0000313" key="1">
    <source>
        <dbReference type="EMBL" id="ALA58978.1"/>
    </source>
</evidence>
<dbReference type="STRING" id="42253.NITMOv2_2565"/>
<accession>A0A0K2GDF6</accession>
<dbReference type="Proteomes" id="UP000069205">
    <property type="component" value="Chromosome"/>
</dbReference>
<dbReference type="Pfam" id="PF13489">
    <property type="entry name" value="Methyltransf_23"/>
    <property type="match status" value="1"/>
</dbReference>
<sequence>MALLIQQRVERTGAAERPPARRAFESAAVCVDCVVCGSARSRLVCPAAEMAAQRRYLTAFYRRRWRAHNAETAADRLSFTQDYTTDIVRCADCGLVYRNPRPRTDAIMQAYRRDRYDDAYLRAEFANQRAWARRKLPELARHLRPLPGRRPRVLEVGSFVGGLLAEGRERGWEMFGVDPGDEVTSFCRANGLPVFHGTLEQADLQRDSFDAVVVWNTFDQLPDPHPTLEAAVGLLRDGGALAIRIPNGACFSWTMEMLPRLPRGLRAGLYTALAWNNLLTFPYVHGYTREAITALAAAYGFRRRACLPDTLLPPPRDHVKRWARLEARCYAWLFRAGWQAAATERFACAPWLDLYFERAAAEHPPAPAAADSGLGLIPVYAPLALRQTGLDRPA</sequence>
<name>A0A0K2GDF6_NITMO</name>
<dbReference type="Gene3D" id="3.40.50.150">
    <property type="entry name" value="Vaccinia Virus protein VP39"/>
    <property type="match status" value="1"/>
</dbReference>
<organism evidence="1 2">
    <name type="scientific">Nitrospira moscoviensis</name>
    <dbReference type="NCBI Taxonomy" id="42253"/>
    <lineage>
        <taxon>Bacteria</taxon>
        <taxon>Pseudomonadati</taxon>
        <taxon>Nitrospirota</taxon>
        <taxon>Nitrospiria</taxon>
        <taxon>Nitrospirales</taxon>
        <taxon>Nitrospiraceae</taxon>
        <taxon>Nitrospira</taxon>
    </lineage>
</organism>
<dbReference type="PANTHER" id="PTHR43861">
    <property type="entry name" value="TRANS-ACONITATE 2-METHYLTRANSFERASE-RELATED"/>
    <property type="match status" value="1"/>
</dbReference>
<proteinExistence type="predicted"/>
<dbReference type="AlphaFoldDB" id="A0A0K2GDF6"/>
<dbReference type="OrthoDB" id="9787662at2"/>
<keyword evidence="2" id="KW-1185">Reference proteome</keyword>
<dbReference type="SUPFAM" id="SSF53335">
    <property type="entry name" value="S-adenosyl-L-methionine-dependent methyltransferases"/>
    <property type="match status" value="1"/>
</dbReference>
<reference evidence="1 2" key="1">
    <citation type="journal article" date="2015" name="Proc. Natl. Acad. Sci. U.S.A.">
        <title>Expanded metabolic versatility of ubiquitous nitrite-oxidizing bacteria from the genus Nitrospira.</title>
        <authorList>
            <person name="Koch H."/>
            <person name="Lucker S."/>
            <person name="Albertsen M."/>
            <person name="Kitzinger K."/>
            <person name="Herbold C."/>
            <person name="Spieck E."/>
            <person name="Nielsen P.H."/>
            <person name="Wagner M."/>
            <person name="Daims H."/>
        </authorList>
    </citation>
    <scope>NUCLEOTIDE SEQUENCE [LARGE SCALE GENOMIC DNA]</scope>
    <source>
        <strain evidence="1 2">NSP M-1</strain>
    </source>
</reference>
<evidence type="ECO:0008006" key="3">
    <source>
        <dbReference type="Google" id="ProtNLM"/>
    </source>
</evidence>
<dbReference type="PATRIC" id="fig|42253.5.peg.2530"/>
<dbReference type="EMBL" id="CP011801">
    <property type="protein sequence ID" value="ALA58978.1"/>
    <property type="molecule type" value="Genomic_DNA"/>
</dbReference>